<dbReference type="HAMAP" id="MF_00689">
    <property type="entry name" value="Bpt"/>
    <property type="match status" value="1"/>
</dbReference>
<comment type="catalytic activity">
    <reaction evidence="4">
        <text>N-terminal L-aspartyl-[protein] + L-leucyl-tRNA(Leu) = N-terminal L-leucyl-L-aspartyl-[protein] + tRNA(Leu) + H(+)</text>
        <dbReference type="Rhea" id="RHEA:50420"/>
        <dbReference type="Rhea" id="RHEA-COMP:9613"/>
        <dbReference type="Rhea" id="RHEA-COMP:9622"/>
        <dbReference type="Rhea" id="RHEA-COMP:12669"/>
        <dbReference type="Rhea" id="RHEA-COMP:12674"/>
        <dbReference type="ChEBI" id="CHEBI:15378"/>
        <dbReference type="ChEBI" id="CHEBI:64720"/>
        <dbReference type="ChEBI" id="CHEBI:78442"/>
        <dbReference type="ChEBI" id="CHEBI:78494"/>
        <dbReference type="ChEBI" id="CHEBI:133042"/>
        <dbReference type="EC" id="2.3.2.29"/>
    </reaction>
</comment>
<dbReference type="PIRSF" id="PIRSF037208">
    <property type="entry name" value="ATE_pro_prd"/>
    <property type="match status" value="1"/>
</dbReference>
<accession>A0A7Z2T5P2</accession>
<dbReference type="AlphaFoldDB" id="A0A7Z2T5P2"/>
<evidence type="ECO:0000256" key="4">
    <source>
        <dbReference type="HAMAP-Rule" id="MF_00689"/>
    </source>
</evidence>
<dbReference type="GO" id="GO:0004057">
    <property type="term" value="F:arginyl-tRNA--protein transferase activity"/>
    <property type="evidence" value="ECO:0007669"/>
    <property type="project" value="InterPro"/>
</dbReference>
<comment type="similarity">
    <text evidence="4">Belongs to the R-transferase family. Bpt subfamily.</text>
</comment>
<dbReference type="EC" id="2.3.2.29" evidence="4"/>
<evidence type="ECO:0000313" key="8">
    <source>
        <dbReference type="Proteomes" id="UP000464262"/>
    </source>
</evidence>
<dbReference type="NCBIfam" id="NF002346">
    <property type="entry name" value="PRK01305.2-3"/>
    <property type="match status" value="1"/>
</dbReference>
<dbReference type="Proteomes" id="UP000464262">
    <property type="component" value="Chromosome 2"/>
</dbReference>
<proteinExistence type="inferred from homology"/>
<dbReference type="InterPro" id="IPR016181">
    <property type="entry name" value="Acyl_CoA_acyltransferase"/>
</dbReference>
<dbReference type="InterPro" id="IPR017138">
    <property type="entry name" value="Asp_Glu_LeuTrfase"/>
</dbReference>
<evidence type="ECO:0000259" key="5">
    <source>
        <dbReference type="Pfam" id="PF04376"/>
    </source>
</evidence>
<reference evidence="7 8" key="1">
    <citation type="submission" date="2020-01" db="EMBL/GenBank/DDBJ databases">
        <title>Whole genome and functional gene identification of agarase of Vibrio HN897.</title>
        <authorList>
            <person name="Liu Y."/>
            <person name="Zhao Z."/>
        </authorList>
    </citation>
    <scope>NUCLEOTIDE SEQUENCE [LARGE SCALE GENOMIC DNA]</scope>
    <source>
        <strain evidence="7 8">HN897</strain>
    </source>
</reference>
<organism evidence="7 8">
    <name type="scientific">Vibrio astriarenae</name>
    <dbReference type="NCBI Taxonomy" id="1481923"/>
    <lineage>
        <taxon>Bacteria</taxon>
        <taxon>Pseudomonadati</taxon>
        <taxon>Pseudomonadota</taxon>
        <taxon>Gammaproteobacteria</taxon>
        <taxon>Vibrionales</taxon>
        <taxon>Vibrionaceae</taxon>
        <taxon>Vibrio</taxon>
    </lineage>
</organism>
<feature type="domain" description="N-end aminoacyl transferase N-terminal" evidence="5">
    <location>
        <begin position="16"/>
        <end position="86"/>
    </location>
</feature>
<dbReference type="GO" id="GO:0008914">
    <property type="term" value="F:leucyl-tRNA--protein transferase activity"/>
    <property type="evidence" value="ECO:0007669"/>
    <property type="project" value="UniProtKB-UniRule"/>
</dbReference>
<dbReference type="EMBL" id="CP047476">
    <property type="protein sequence ID" value="QIA64797.1"/>
    <property type="molecule type" value="Genomic_DNA"/>
</dbReference>
<keyword evidence="8" id="KW-1185">Reference proteome</keyword>
<dbReference type="NCBIfam" id="NF002345">
    <property type="entry name" value="PRK01305.2-2"/>
    <property type="match status" value="1"/>
</dbReference>
<evidence type="ECO:0000256" key="2">
    <source>
        <dbReference type="ARBA" id="ARBA00022679"/>
    </source>
</evidence>
<protein>
    <recommendedName>
        <fullName evidence="4">Aspartate/glutamate leucyltransferase</fullName>
        <ecNumber evidence="4">2.3.2.29</ecNumber>
    </recommendedName>
</protein>
<dbReference type="Pfam" id="PF04377">
    <property type="entry name" value="ATE_C"/>
    <property type="match status" value="1"/>
</dbReference>
<name>A0A7Z2T5P2_9VIBR</name>
<dbReference type="PANTHER" id="PTHR21367">
    <property type="entry name" value="ARGININE-TRNA-PROTEIN TRANSFERASE 1"/>
    <property type="match status" value="1"/>
</dbReference>
<comment type="function">
    <text evidence="4">Functions in the N-end rule pathway of protein degradation where it conjugates Leu from its aminoacyl-tRNA to the N-termini of proteins containing an N-terminal aspartate or glutamate.</text>
</comment>
<dbReference type="GO" id="GO:0071596">
    <property type="term" value="P:ubiquitin-dependent protein catabolic process via the N-end rule pathway"/>
    <property type="evidence" value="ECO:0007669"/>
    <property type="project" value="InterPro"/>
</dbReference>
<dbReference type="InterPro" id="IPR007471">
    <property type="entry name" value="N-end_Aminoacyl_Trfase_N"/>
</dbReference>
<dbReference type="KEGG" id="vas:GT360_14615"/>
<dbReference type="InterPro" id="IPR007472">
    <property type="entry name" value="N-end_Aminoacyl_Trfase_C"/>
</dbReference>
<comment type="subcellular location">
    <subcellularLocation>
        <location evidence="4">Cytoplasm</location>
    </subcellularLocation>
</comment>
<gene>
    <name evidence="4" type="primary">bpt</name>
    <name evidence="7" type="ORF">GT360_14615</name>
</gene>
<evidence type="ECO:0000256" key="1">
    <source>
        <dbReference type="ARBA" id="ARBA00022490"/>
    </source>
</evidence>
<dbReference type="InterPro" id="IPR030700">
    <property type="entry name" value="N-end_Aminoacyl_Trfase"/>
</dbReference>
<dbReference type="NCBIfam" id="NF002342">
    <property type="entry name" value="PRK01305.1-3"/>
    <property type="match status" value="1"/>
</dbReference>
<dbReference type="GO" id="GO:0005737">
    <property type="term" value="C:cytoplasm"/>
    <property type="evidence" value="ECO:0007669"/>
    <property type="project" value="UniProtKB-SubCell"/>
</dbReference>
<evidence type="ECO:0000313" key="7">
    <source>
        <dbReference type="EMBL" id="QIA64797.1"/>
    </source>
</evidence>
<dbReference type="SUPFAM" id="SSF55729">
    <property type="entry name" value="Acyl-CoA N-acyltransferases (Nat)"/>
    <property type="match status" value="1"/>
</dbReference>
<comment type="catalytic activity">
    <reaction evidence="4">
        <text>N-terminal L-glutamyl-[protein] + L-leucyl-tRNA(Leu) = N-terminal L-leucyl-L-glutamyl-[protein] + tRNA(Leu) + H(+)</text>
        <dbReference type="Rhea" id="RHEA:50412"/>
        <dbReference type="Rhea" id="RHEA-COMP:9613"/>
        <dbReference type="Rhea" id="RHEA-COMP:9622"/>
        <dbReference type="Rhea" id="RHEA-COMP:12664"/>
        <dbReference type="Rhea" id="RHEA-COMP:12668"/>
        <dbReference type="ChEBI" id="CHEBI:15378"/>
        <dbReference type="ChEBI" id="CHEBI:64721"/>
        <dbReference type="ChEBI" id="CHEBI:78442"/>
        <dbReference type="ChEBI" id="CHEBI:78494"/>
        <dbReference type="ChEBI" id="CHEBI:133041"/>
        <dbReference type="EC" id="2.3.2.29"/>
    </reaction>
</comment>
<keyword evidence="3 4" id="KW-0012">Acyltransferase</keyword>
<evidence type="ECO:0000259" key="6">
    <source>
        <dbReference type="Pfam" id="PF04377"/>
    </source>
</evidence>
<sequence>MNSDLYHIRIGLTAPHECAYLPNHQERMAVALDEPNHSPEGYEILLANGFRRSGDVIYKPHCTLCQACEAIRVSIGDFKVSPSQKRIVSKSRHIRAEMKEELDEEWFELYARYIEARHRNGTMYPPKKDDFFKFAHCSWLPTRFLHLYDEERLIAVAVTDVMPHCASAFYTFFDPDYPISLGTLAVLKQIEYSQETQKQWLYLGYQIDECPAMNYKVRFHRHQRLVNHRWQG</sequence>
<evidence type="ECO:0000256" key="3">
    <source>
        <dbReference type="ARBA" id="ARBA00023315"/>
    </source>
</evidence>
<dbReference type="PANTHER" id="PTHR21367:SF1">
    <property type="entry name" value="ARGINYL-TRNA--PROTEIN TRANSFERASE 1"/>
    <property type="match status" value="1"/>
</dbReference>
<feature type="domain" description="N-end rule aminoacyl transferase C-terminal" evidence="6">
    <location>
        <begin position="105"/>
        <end position="225"/>
    </location>
</feature>
<dbReference type="Pfam" id="PF04376">
    <property type="entry name" value="ATE_N"/>
    <property type="match status" value="1"/>
</dbReference>
<keyword evidence="1 4" id="KW-0963">Cytoplasm</keyword>
<dbReference type="RefSeq" id="WP_164649698.1">
    <property type="nucleotide sequence ID" value="NZ_CP047476.1"/>
</dbReference>
<keyword evidence="2 4" id="KW-0808">Transferase</keyword>